<dbReference type="RefSeq" id="WP_161407883.1">
    <property type="nucleotide sequence ID" value="NZ_WTUZ01000020.1"/>
</dbReference>
<dbReference type="Pfam" id="PF00814">
    <property type="entry name" value="TsaD"/>
    <property type="match status" value="1"/>
</dbReference>
<dbReference type="InterPro" id="IPR000905">
    <property type="entry name" value="Gcp-like_dom"/>
</dbReference>
<evidence type="ECO:0000259" key="1">
    <source>
        <dbReference type="Pfam" id="PF00814"/>
    </source>
</evidence>
<reference evidence="2 3" key="1">
    <citation type="submission" date="2019-12" db="EMBL/GenBank/DDBJ databases">
        <title>Paenibacillus sp. nov. sp. isolated from soil.</title>
        <authorList>
            <person name="Kim J."/>
            <person name="Jeong S.E."/>
            <person name="Jung H.S."/>
            <person name="Jeon C.O."/>
        </authorList>
    </citation>
    <scope>NUCLEOTIDE SEQUENCE [LARGE SCALE GENOMIC DNA]</scope>
    <source>
        <strain evidence="2 3">5J-6</strain>
    </source>
</reference>
<feature type="domain" description="Gcp-like" evidence="1">
    <location>
        <begin position="37"/>
        <end position="149"/>
    </location>
</feature>
<evidence type="ECO:0000313" key="2">
    <source>
        <dbReference type="EMBL" id="MZQ83756.1"/>
    </source>
</evidence>
<dbReference type="CDD" id="cd24032">
    <property type="entry name" value="ASKHA_NBD_TsaB"/>
    <property type="match status" value="1"/>
</dbReference>
<dbReference type="GO" id="GO:0016740">
    <property type="term" value="F:transferase activity"/>
    <property type="evidence" value="ECO:0007669"/>
    <property type="project" value="UniProtKB-KW"/>
</dbReference>
<dbReference type="AlphaFoldDB" id="A0A6L8V2I2"/>
<gene>
    <name evidence="2" type="primary">tsaB</name>
    <name evidence="2" type="ORF">GQF01_16725</name>
</gene>
<dbReference type="Proteomes" id="UP000481087">
    <property type="component" value="Unassembled WGS sequence"/>
</dbReference>
<dbReference type="EMBL" id="WTUZ01000020">
    <property type="protein sequence ID" value="MZQ83756.1"/>
    <property type="molecule type" value="Genomic_DNA"/>
</dbReference>
<dbReference type="InterPro" id="IPR022496">
    <property type="entry name" value="T6A_TsaB"/>
</dbReference>
<organism evidence="2 3">
    <name type="scientific">Paenibacillus silvestris</name>
    <dbReference type="NCBI Taxonomy" id="2606219"/>
    <lineage>
        <taxon>Bacteria</taxon>
        <taxon>Bacillati</taxon>
        <taxon>Bacillota</taxon>
        <taxon>Bacilli</taxon>
        <taxon>Bacillales</taxon>
        <taxon>Paenibacillaceae</taxon>
        <taxon>Paenibacillus</taxon>
    </lineage>
</organism>
<dbReference type="PANTHER" id="PTHR11735">
    <property type="entry name" value="TRNA N6-ADENOSINE THREONYLCARBAMOYLTRANSFERASE"/>
    <property type="match status" value="1"/>
</dbReference>
<name>A0A6L8V2I2_9BACL</name>
<dbReference type="InterPro" id="IPR043129">
    <property type="entry name" value="ATPase_NBD"/>
</dbReference>
<proteinExistence type="predicted"/>
<keyword evidence="3" id="KW-1185">Reference proteome</keyword>
<dbReference type="PANTHER" id="PTHR11735:SF11">
    <property type="entry name" value="TRNA THREONYLCARBAMOYLADENOSINE BIOSYNTHESIS PROTEIN TSAB"/>
    <property type="match status" value="1"/>
</dbReference>
<keyword evidence="2" id="KW-0808">Transferase</keyword>
<dbReference type="GO" id="GO:0005829">
    <property type="term" value="C:cytosol"/>
    <property type="evidence" value="ECO:0007669"/>
    <property type="project" value="TreeGrafter"/>
</dbReference>
<accession>A0A6L8V2I2</accession>
<protein>
    <submittedName>
        <fullName evidence="2">tRNA (Adenosine(37)-N6)-threonylcarbamoyltransferase complex dimerization subunit type 1 TsaB</fullName>
    </submittedName>
</protein>
<dbReference type="GO" id="GO:0002949">
    <property type="term" value="P:tRNA threonylcarbamoyladenosine modification"/>
    <property type="evidence" value="ECO:0007669"/>
    <property type="project" value="InterPro"/>
</dbReference>
<dbReference type="NCBIfam" id="TIGR03725">
    <property type="entry name" value="T6A_YeaZ"/>
    <property type="match status" value="1"/>
</dbReference>
<dbReference type="Gene3D" id="3.30.420.40">
    <property type="match status" value="2"/>
</dbReference>
<sequence>MTDPTNHTGRCLAIDTSSSAMTVAILENGKMLGEVSSYAERNHSIGLLPHIQDLLASLQLKPKDLQSVAVGQGPGSYTGVRIAVSVAKTFAWSLSLDLIGVSSLEAMALGGAMKQEDKNNKGLTWVVPLLDGRRKQAFTAVYAYSGVSPMTDQEELAADWHEVLPDGIRVIGPWLVQLLAQAASAEPEQAPDKILFVGEIEGFSEELTQFVQDWKGSLEQLSYGIEAQYVGQLAYPRLARGERADVHTFVPNYTRLPEAEANLLAGIQVKKGGN</sequence>
<dbReference type="SUPFAM" id="SSF53067">
    <property type="entry name" value="Actin-like ATPase domain"/>
    <property type="match status" value="1"/>
</dbReference>
<comment type="caution">
    <text evidence="2">The sequence shown here is derived from an EMBL/GenBank/DDBJ whole genome shotgun (WGS) entry which is preliminary data.</text>
</comment>
<evidence type="ECO:0000313" key="3">
    <source>
        <dbReference type="Proteomes" id="UP000481087"/>
    </source>
</evidence>